<dbReference type="RefSeq" id="WP_014668187.1">
    <property type="nucleotide sequence ID" value="NZ_CP030096.1"/>
</dbReference>
<evidence type="ECO:0000256" key="2">
    <source>
        <dbReference type="SAM" id="SignalP"/>
    </source>
</evidence>
<reference evidence="3 4" key="1">
    <citation type="journal article" date="2018" name="Front. Microbiol.">
        <title>Genetic and Phylogenetic Characteristics of Pasteurella multocida Isolates From Different Host Species.</title>
        <authorList>
            <person name="Peng Z."/>
            <person name="Liang W."/>
            <person name="Wang F."/>
            <person name="Xu Z."/>
            <person name="Xie Z."/>
            <person name="Lian Z."/>
            <person name="Hua L."/>
            <person name="Zhou R."/>
            <person name="Chen H."/>
            <person name="Wu B."/>
        </authorList>
    </citation>
    <scope>NUCLEOTIDE SEQUENCE [LARGE SCALE GENOMIC DNA]</scope>
    <source>
        <strain evidence="3 4">HNA06</strain>
    </source>
</reference>
<comment type="caution">
    <text evidence="3">The sequence shown here is derived from an EMBL/GenBank/DDBJ whole genome shotgun (WGS) entry which is preliminary data.</text>
</comment>
<dbReference type="AlphaFoldDB" id="A0A849CFK1"/>
<proteinExistence type="predicted"/>
<organism evidence="3 4">
    <name type="scientific">Pasteurella multocida</name>
    <dbReference type="NCBI Taxonomy" id="747"/>
    <lineage>
        <taxon>Bacteria</taxon>
        <taxon>Pseudomonadati</taxon>
        <taxon>Pseudomonadota</taxon>
        <taxon>Gammaproteobacteria</taxon>
        <taxon>Pasteurellales</taxon>
        <taxon>Pasteurellaceae</taxon>
        <taxon>Pasteurella</taxon>
    </lineage>
</organism>
<evidence type="ECO:0008006" key="5">
    <source>
        <dbReference type="Google" id="ProtNLM"/>
    </source>
</evidence>
<evidence type="ECO:0000256" key="1">
    <source>
        <dbReference type="SAM" id="MobiDB-lite"/>
    </source>
</evidence>
<gene>
    <name evidence="3" type="ORF">C2800_01800</name>
</gene>
<accession>A0A849CFK1</accession>
<protein>
    <recommendedName>
        <fullName evidence="5">Transmembrane protein</fullName>
    </recommendedName>
</protein>
<feature type="chain" id="PRO_5032834952" description="Transmembrane protein" evidence="2">
    <location>
        <begin position="22"/>
        <end position="708"/>
    </location>
</feature>
<name>A0A849CFK1_PASMD</name>
<dbReference type="Proteomes" id="UP000540079">
    <property type="component" value="Unassembled WGS sequence"/>
</dbReference>
<feature type="signal peptide" evidence="2">
    <location>
        <begin position="1"/>
        <end position="21"/>
    </location>
</feature>
<evidence type="ECO:0000313" key="3">
    <source>
        <dbReference type="EMBL" id="NNI78175.1"/>
    </source>
</evidence>
<evidence type="ECO:0000313" key="4">
    <source>
        <dbReference type="Proteomes" id="UP000540079"/>
    </source>
</evidence>
<sequence length="708" mass="81388">MKRKAKITLILSSITLILASAAQFYTNHKIDRSLQSFPYHLKDQLTLHVTEKSRSFFQRELVFTLEDAQQQKNDIISTQLTALPFTIIAESQLPDPLIRELNKKLNITIDKNSINSKFSVVGDYLQSDISTQFRDLANKPQDLQININFATKSKFMEIQSQLSGFNYDAKTKIEGLRSQSVLIPVGDHHYDLAELDLEIKHADIYLLNGENTHIKLEKARYNLNKAIDESFYDLATRFKSEVIKISNKNKTTEKDALNILGLDISNKQSKVPNQVSFYKTFENLVEENKALPDALYLLTELFFSNEANETKINIKALSFPNNASLNQFFNANDINLAFASDNKDKQNINTQFEVNIGQIALDGAPKDQFSMKGLALSQKTSQMNLTEQLNLLHFYTDLLNDLSTRVPFPEKDQPDFVAKLKQRAQPFKEQREFRLQVEALNYANPTFNVDVALEHLDLNHQENQQANYGYHSALTIKKLIHKPLALQINDFIYQIPLHLNKRVKPSPFDICYDQTYRLLCPMYLSKKTYQTWQESFAKETNPSITDAEFRFALDTFPSTQAYPVSVKLAFDFNPEKTKAFSFDTLETIMHWENMNIDLQLALAKGLVNNEKHASLPQKQEVWQTLSQWVKPQDQLAPYFLENEENYLLHYVQKNGKRTINAQPFEEVMAKLDQQHEVQADESQPQGELPEIPALNDSPPDARNEAKAP</sequence>
<dbReference type="EMBL" id="PPVL01000001">
    <property type="protein sequence ID" value="NNI78175.1"/>
    <property type="molecule type" value="Genomic_DNA"/>
</dbReference>
<feature type="region of interest" description="Disordered" evidence="1">
    <location>
        <begin position="671"/>
        <end position="708"/>
    </location>
</feature>
<feature type="compositionally biased region" description="Basic and acidic residues" evidence="1">
    <location>
        <begin position="699"/>
        <end position="708"/>
    </location>
</feature>
<keyword evidence="2" id="KW-0732">Signal</keyword>